<accession>A0AAU9EYX0</accession>
<protein>
    <recommendedName>
        <fullName evidence="4">Tautomerase</fullName>
        <ecNumber evidence="4">5.3.2.-</ecNumber>
    </recommendedName>
</protein>
<feature type="active site" description="Proton acceptor; via imino nitrogen" evidence="3">
    <location>
        <position position="2"/>
    </location>
</feature>
<dbReference type="KEGG" id="dmp:FAK_27320"/>
<evidence type="ECO:0000256" key="3">
    <source>
        <dbReference type="PIRSR" id="PIRSR618191-1"/>
    </source>
</evidence>
<dbReference type="InterPro" id="IPR004370">
    <property type="entry name" value="4-OT-like_dom"/>
</dbReference>
<sequence>MPYVNVKIAGTATTEEKRQIMAGMTEVLHKVLNKKPESTYVVIEEHSPDNWGVGGESLTVRRSRAQG</sequence>
<organism evidence="6 7">
    <name type="scientific">Desulfoferula mesophila</name>
    <dbReference type="NCBI Taxonomy" id="3058419"/>
    <lineage>
        <taxon>Bacteria</taxon>
        <taxon>Pseudomonadati</taxon>
        <taxon>Thermodesulfobacteriota</taxon>
        <taxon>Desulfarculia</taxon>
        <taxon>Desulfarculales</taxon>
        <taxon>Desulfarculaceae</taxon>
        <taxon>Desulfoferula</taxon>
    </lineage>
</organism>
<dbReference type="Pfam" id="PF01361">
    <property type="entry name" value="Tautomerase"/>
    <property type="match status" value="1"/>
</dbReference>
<gene>
    <name evidence="6" type="ORF">FAK_27320</name>
</gene>
<dbReference type="Proteomes" id="UP001366166">
    <property type="component" value="Chromosome"/>
</dbReference>
<dbReference type="NCBIfam" id="TIGR00013">
    <property type="entry name" value="taut"/>
    <property type="match status" value="1"/>
</dbReference>
<dbReference type="InterPro" id="IPR014347">
    <property type="entry name" value="Tautomerase/MIF_sf"/>
</dbReference>
<dbReference type="RefSeq" id="WP_338600383.1">
    <property type="nucleotide sequence ID" value="NZ_AP028679.1"/>
</dbReference>
<dbReference type="GO" id="GO:0016853">
    <property type="term" value="F:isomerase activity"/>
    <property type="evidence" value="ECO:0007669"/>
    <property type="project" value="UniProtKB-UniRule"/>
</dbReference>
<evidence type="ECO:0000313" key="7">
    <source>
        <dbReference type="Proteomes" id="UP001366166"/>
    </source>
</evidence>
<name>A0AAU9EYX0_9BACT</name>
<dbReference type="SUPFAM" id="SSF55331">
    <property type="entry name" value="Tautomerase/MIF"/>
    <property type="match status" value="1"/>
</dbReference>
<keyword evidence="7" id="KW-1185">Reference proteome</keyword>
<evidence type="ECO:0000259" key="5">
    <source>
        <dbReference type="Pfam" id="PF01361"/>
    </source>
</evidence>
<dbReference type="InterPro" id="IPR018191">
    <property type="entry name" value="4-OT"/>
</dbReference>
<keyword evidence="2 4" id="KW-0413">Isomerase</keyword>
<feature type="domain" description="4-oxalocrotonate tautomerase-like" evidence="5">
    <location>
        <begin position="2"/>
        <end position="60"/>
    </location>
</feature>
<dbReference type="PANTHER" id="PTHR35530:SF1">
    <property type="entry name" value="2-HYDROXYMUCONATE TAUTOMERASE"/>
    <property type="match status" value="1"/>
</dbReference>
<comment type="similarity">
    <text evidence="1 4">Belongs to the 4-oxalocrotonate tautomerase family.</text>
</comment>
<reference evidence="7" key="1">
    <citation type="journal article" date="2023" name="Arch. Microbiol.">
        <title>Desulfoferula mesophilus gen. nov. sp. nov., a mesophilic sulfate-reducing bacterium isolated from a brackish lake sediment.</title>
        <authorList>
            <person name="Watanabe T."/>
            <person name="Yabe T."/>
            <person name="Tsuji J.M."/>
            <person name="Fukui M."/>
        </authorList>
    </citation>
    <scope>NUCLEOTIDE SEQUENCE [LARGE SCALE GENOMIC DNA]</scope>
    <source>
        <strain evidence="7">12FAK</strain>
    </source>
</reference>
<dbReference type="PANTHER" id="PTHR35530">
    <property type="entry name" value="TAUTOMERASE-RELATED"/>
    <property type="match status" value="1"/>
</dbReference>
<evidence type="ECO:0000256" key="1">
    <source>
        <dbReference type="ARBA" id="ARBA00006723"/>
    </source>
</evidence>
<dbReference type="AlphaFoldDB" id="A0AAU9EYX0"/>
<evidence type="ECO:0000256" key="2">
    <source>
        <dbReference type="ARBA" id="ARBA00023235"/>
    </source>
</evidence>
<evidence type="ECO:0000313" key="6">
    <source>
        <dbReference type="EMBL" id="BEQ15666.1"/>
    </source>
</evidence>
<dbReference type="Gene3D" id="3.30.429.10">
    <property type="entry name" value="Macrophage Migration Inhibitory Factor"/>
    <property type="match status" value="1"/>
</dbReference>
<dbReference type="EMBL" id="AP028679">
    <property type="protein sequence ID" value="BEQ15666.1"/>
    <property type="molecule type" value="Genomic_DNA"/>
</dbReference>
<dbReference type="EC" id="5.3.2.-" evidence="4"/>
<evidence type="ECO:0000256" key="4">
    <source>
        <dbReference type="RuleBase" id="RU362032"/>
    </source>
</evidence>
<proteinExistence type="inferred from homology"/>